<feature type="compositionally biased region" description="Low complexity" evidence="1">
    <location>
        <begin position="184"/>
        <end position="195"/>
    </location>
</feature>
<feature type="compositionally biased region" description="Basic and acidic residues" evidence="1">
    <location>
        <begin position="28"/>
        <end position="38"/>
    </location>
</feature>
<feature type="compositionally biased region" description="Polar residues" evidence="1">
    <location>
        <begin position="286"/>
        <end position="301"/>
    </location>
</feature>
<feature type="compositionally biased region" description="Basic and acidic residues" evidence="1">
    <location>
        <begin position="264"/>
        <end position="279"/>
    </location>
</feature>
<dbReference type="VEuPathDB" id="TriTrypDB:TcCLB.508071.60"/>
<dbReference type="VEuPathDB" id="TriTrypDB:TcCLB.510715.30"/>
<name>A0A2V2XJ80_TRYCR</name>
<comment type="caution">
    <text evidence="3">The sequence shown here is derived from an EMBL/GenBank/DDBJ whole genome shotgun (WGS) entry which is preliminary data.</text>
</comment>
<evidence type="ECO:0000313" key="4">
    <source>
        <dbReference type="Proteomes" id="UP000246078"/>
    </source>
</evidence>
<feature type="compositionally biased region" description="Acidic residues" evidence="1">
    <location>
        <begin position="97"/>
        <end position="107"/>
    </location>
</feature>
<dbReference type="VEuPathDB" id="TriTrypDB:TcCLB.510269.50"/>
<evidence type="ECO:0000256" key="1">
    <source>
        <dbReference type="SAM" id="MobiDB-lite"/>
    </source>
</evidence>
<dbReference type="VEuPathDB" id="TriTrypDB:BCY84_19270"/>
<dbReference type="VEuPathDB" id="TriTrypDB:TCSYLVIO_006330"/>
<sequence length="350" mass="36171">MAMMTGRVLLVCALCVLWCGLSGVAAHGEEDAEKKEDGSSGGPGPDADDGSAGLQAMQVPVKGGPEREDHSLGAQTGNSTNEQSVVVMSPPESSLGPEEEEEEEEVETVQKEKLESTTEEEETPKLTSSQEGEGPPAPVTTRKNEKPAETSDATPGKGQSSSGDVSTRPELHKTPSEEQPSSTAPQAPAPAAAAQIKNESTTSADVVSGQQIKEESQHDMQSEGASGKEENVPTTVTKKDGPTESNAESTPTPPSAYKDAITNDDEKSNEEVIPKHDQTPDGETMNEASQVENNEGNTNKTQTVEAAAITNNTATPGDSDSSTAVSHTTSPLLLLLLVVACAAAAAVVAA</sequence>
<dbReference type="VEuPathDB" id="TriTrypDB:Tc_MARK_10320"/>
<dbReference type="VEuPathDB" id="TriTrypDB:TcCL_NonESM10389"/>
<feature type="region of interest" description="Disordered" evidence="1">
    <location>
        <begin position="308"/>
        <end position="327"/>
    </location>
</feature>
<dbReference type="EMBL" id="PRFC01000005">
    <property type="protein sequence ID" value="PWV20612.1"/>
    <property type="molecule type" value="Genomic_DNA"/>
</dbReference>
<dbReference type="OrthoDB" id="10575155at2759"/>
<dbReference type="VEuPathDB" id="TriTrypDB:TcCLB.507729.50"/>
<dbReference type="VEuPathDB" id="TriTrypDB:ECC02_010154"/>
<evidence type="ECO:0000256" key="2">
    <source>
        <dbReference type="SAM" id="SignalP"/>
    </source>
</evidence>
<evidence type="ECO:0000313" key="3">
    <source>
        <dbReference type="EMBL" id="PWV20612.1"/>
    </source>
</evidence>
<dbReference type="VEuPathDB" id="TriTrypDB:TcBrA4_0173030"/>
<proteinExistence type="predicted"/>
<feature type="chain" id="PRO_5030059157" evidence="2">
    <location>
        <begin position="27"/>
        <end position="350"/>
    </location>
</feature>
<dbReference type="AlphaFoldDB" id="A0A2V2XJ80"/>
<feature type="compositionally biased region" description="Polar residues" evidence="1">
    <location>
        <begin position="151"/>
        <end position="165"/>
    </location>
</feature>
<keyword evidence="2" id="KW-0732">Signal</keyword>
<feature type="compositionally biased region" description="Polar residues" evidence="1">
    <location>
        <begin position="197"/>
        <end position="211"/>
    </location>
</feature>
<dbReference type="Proteomes" id="UP000246078">
    <property type="component" value="Unassembled WGS sequence"/>
</dbReference>
<dbReference type="OMA" id="CCVMDEY"/>
<feature type="compositionally biased region" description="Basic and acidic residues" evidence="1">
    <location>
        <begin position="167"/>
        <end position="176"/>
    </location>
</feature>
<feature type="signal peptide" evidence="2">
    <location>
        <begin position="1"/>
        <end position="26"/>
    </location>
</feature>
<dbReference type="VEuPathDB" id="TriTrypDB:C4B63_126g22"/>
<dbReference type="VEuPathDB" id="TriTrypDB:TcG_11674"/>
<reference evidence="3 4" key="1">
    <citation type="journal article" date="2018" name="Microb. Genom.">
        <title>Expanding an expanded genome: long-read sequencing of Trypanosoma cruzi.</title>
        <authorList>
            <person name="Berna L."/>
            <person name="Rodriguez M."/>
            <person name="Chiribao M.L."/>
            <person name="Parodi-Talice A."/>
            <person name="Pita S."/>
            <person name="Rijo G."/>
            <person name="Alvarez-Valin F."/>
            <person name="Robello C."/>
        </authorList>
    </citation>
    <scope>NUCLEOTIDE SEQUENCE [LARGE SCALE GENOMIC DNA]</scope>
    <source>
        <strain evidence="3 4">TCC</strain>
    </source>
</reference>
<accession>A0A2V2XJ80</accession>
<gene>
    <name evidence="3" type="ORF">C3747_5g24</name>
</gene>
<feature type="compositionally biased region" description="Polar residues" evidence="1">
    <location>
        <begin position="73"/>
        <end position="86"/>
    </location>
</feature>
<organism evidence="3 4">
    <name type="scientific">Trypanosoma cruzi</name>
    <dbReference type="NCBI Taxonomy" id="5693"/>
    <lineage>
        <taxon>Eukaryota</taxon>
        <taxon>Discoba</taxon>
        <taxon>Euglenozoa</taxon>
        <taxon>Kinetoplastea</taxon>
        <taxon>Metakinetoplastina</taxon>
        <taxon>Trypanosomatida</taxon>
        <taxon>Trypanosomatidae</taxon>
        <taxon>Trypanosoma</taxon>
        <taxon>Schizotrypanum</taxon>
    </lineage>
</organism>
<feature type="region of interest" description="Disordered" evidence="1">
    <location>
        <begin position="28"/>
        <end position="301"/>
    </location>
</feature>
<protein>
    <submittedName>
        <fullName evidence="3">Mucin-associated surface protein (MASP)</fullName>
    </submittedName>
</protein>
<dbReference type="VEuPathDB" id="TriTrypDB:C3747_5g24"/>
<feature type="compositionally biased region" description="Basic and acidic residues" evidence="1">
    <location>
        <begin position="212"/>
        <end position="242"/>
    </location>
</feature>